<organism evidence="1">
    <name type="scientific">Rhizophora mucronata</name>
    <name type="common">Asiatic mangrove</name>
    <dbReference type="NCBI Taxonomy" id="61149"/>
    <lineage>
        <taxon>Eukaryota</taxon>
        <taxon>Viridiplantae</taxon>
        <taxon>Streptophyta</taxon>
        <taxon>Embryophyta</taxon>
        <taxon>Tracheophyta</taxon>
        <taxon>Spermatophyta</taxon>
        <taxon>Magnoliopsida</taxon>
        <taxon>eudicotyledons</taxon>
        <taxon>Gunneridae</taxon>
        <taxon>Pentapetalae</taxon>
        <taxon>rosids</taxon>
        <taxon>fabids</taxon>
        <taxon>Malpighiales</taxon>
        <taxon>Rhizophoraceae</taxon>
        <taxon>Rhizophora</taxon>
    </lineage>
</organism>
<dbReference type="AlphaFoldDB" id="A0A2P2QQJ7"/>
<sequence length="19" mass="2327">MLCFLVIKLIHMCFKPYNL</sequence>
<accession>A0A2P2QQJ7</accession>
<evidence type="ECO:0000313" key="1">
    <source>
        <dbReference type="EMBL" id="MBX69253.1"/>
    </source>
</evidence>
<protein>
    <submittedName>
        <fullName evidence="1">Uncharacterized protein</fullName>
    </submittedName>
</protein>
<proteinExistence type="predicted"/>
<reference evidence="1" key="1">
    <citation type="submission" date="2018-02" db="EMBL/GenBank/DDBJ databases">
        <title>Rhizophora mucronata_Transcriptome.</title>
        <authorList>
            <person name="Meera S.P."/>
            <person name="Sreeshan A."/>
            <person name="Augustine A."/>
        </authorList>
    </citation>
    <scope>NUCLEOTIDE SEQUENCE</scope>
    <source>
        <tissue evidence="1">Leaf</tissue>
    </source>
</reference>
<dbReference type="EMBL" id="GGEC01088769">
    <property type="protein sequence ID" value="MBX69253.1"/>
    <property type="molecule type" value="Transcribed_RNA"/>
</dbReference>
<name>A0A2P2QQJ7_RHIMU</name>